<gene>
    <name evidence="2" type="ORF">CDL12_19751</name>
</gene>
<evidence type="ECO:0000256" key="1">
    <source>
        <dbReference type="ARBA" id="ARBA00009846"/>
    </source>
</evidence>
<dbReference type="AlphaFoldDB" id="A0A2G9GQX1"/>
<dbReference type="PANTHER" id="PTHR33787">
    <property type="match status" value="1"/>
</dbReference>
<accession>A0A2G9GQX1</accession>
<evidence type="ECO:0000313" key="2">
    <source>
        <dbReference type="EMBL" id="PIN07681.1"/>
    </source>
</evidence>
<name>A0A2G9GQX1_9LAMI</name>
<sequence length="123" mass="13674">MTITEPLNNPNQTTRSSVNAVRIRAAVQDDNGSRRRLIDPVRIIPKALKEYFKKASRRVFFGEISSLGEFCAKSFSFSFGALGINDVISAVFRTKVSFLAVLLNVFKVGFSYGLFLDAFKLAS</sequence>
<keyword evidence="3" id="KW-1185">Reference proteome</keyword>
<dbReference type="Proteomes" id="UP000231279">
    <property type="component" value="Unassembled WGS sequence"/>
</dbReference>
<proteinExistence type="inferred from homology"/>
<dbReference type="Pfam" id="PF04483">
    <property type="entry name" value="DUF565"/>
    <property type="match status" value="1"/>
</dbReference>
<dbReference type="EMBL" id="NKXS01004027">
    <property type="protein sequence ID" value="PIN07681.1"/>
    <property type="molecule type" value="Genomic_DNA"/>
</dbReference>
<comment type="caution">
    <text evidence="2">The sequence shown here is derived from an EMBL/GenBank/DDBJ whole genome shotgun (WGS) entry which is preliminary data.</text>
</comment>
<comment type="similarity">
    <text evidence="1">Belongs to the ycf20 family.</text>
</comment>
<reference evidence="3" key="1">
    <citation type="journal article" date="2018" name="Gigascience">
        <title>Genome assembly of the Pink Ipe (Handroanthus impetiginosus, Bignoniaceae), a highly valued, ecologically keystone Neotropical timber forest tree.</title>
        <authorList>
            <person name="Silva-Junior O.B."/>
            <person name="Grattapaglia D."/>
            <person name="Novaes E."/>
            <person name="Collevatti R.G."/>
        </authorList>
    </citation>
    <scope>NUCLEOTIDE SEQUENCE [LARGE SCALE GENOMIC DNA]</scope>
    <source>
        <strain evidence="3">cv. UFG-1</strain>
    </source>
</reference>
<evidence type="ECO:0000313" key="3">
    <source>
        <dbReference type="Proteomes" id="UP000231279"/>
    </source>
</evidence>
<dbReference type="STRING" id="429701.A0A2G9GQX1"/>
<dbReference type="OrthoDB" id="5493at2759"/>
<dbReference type="PANTHER" id="PTHR33787:SF5">
    <property type="entry name" value="YCF20-LIKE PROTEIN"/>
    <property type="match status" value="1"/>
</dbReference>
<dbReference type="InterPro" id="IPR007572">
    <property type="entry name" value="Uncharacterised_Ycf20"/>
</dbReference>
<protein>
    <submittedName>
        <fullName evidence="2">Uncharacterized protein</fullName>
    </submittedName>
</protein>
<organism evidence="2 3">
    <name type="scientific">Handroanthus impetiginosus</name>
    <dbReference type="NCBI Taxonomy" id="429701"/>
    <lineage>
        <taxon>Eukaryota</taxon>
        <taxon>Viridiplantae</taxon>
        <taxon>Streptophyta</taxon>
        <taxon>Embryophyta</taxon>
        <taxon>Tracheophyta</taxon>
        <taxon>Spermatophyta</taxon>
        <taxon>Magnoliopsida</taxon>
        <taxon>eudicotyledons</taxon>
        <taxon>Gunneridae</taxon>
        <taxon>Pentapetalae</taxon>
        <taxon>asterids</taxon>
        <taxon>lamiids</taxon>
        <taxon>Lamiales</taxon>
        <taxon>Bignoniaceae</taxon>
        <taxon>Crescentiina</taxon>
        <taxon>Tabebuia alliance</taxon>
        <taxon>Handroanthus</taxon>
    </lineage>
</organism>